<accession>A0A1W9HX14</accession>
<dbReference type="EMBL" id="LWDL01000016">
    <property type="protein sequence ID" value="OQW51996.1"/>
    <property type="molecule type" value="Genomic_DNA"/>
</dbReference>
<reference evidence="2 3" key="1">
    <citation type="journal article" date="2017" name="Water Res.">
        <title>Comammox in drinking water systems.</title>
        <authorList>
            <person name="Wang Y."/>
            <person name="Ma L."/>
            <person name="Mao Y."/>
            <person name="Jiang X."/>
            <person name="Xia Y."/>
            <person name="Yu K."/>
            <person name="Li B."/>
            <person name="Zhang T."/>
        </authorList>
    </citation>
    <scope>NUCLEOTIDE SEQUENCE [LARGE SCALE GENOMIC DNA]</scope>
    <source>
        <strain evidence="2">SG_bin8</strain>
    </source>
</reference>
<keyword evidence="1" id="KW-0472">Membrane</keyword>
<keyword evidence="1" id="KW-0812">Transmembrane</keyword>
<evidence type="ECO:0000313" key="2">
    <source>
        <dbReference type="EMBL" id="OQW51996.1"/>
    </source>
</evidence>
<dbReference type="AlphaFoldDB" id="A0A1W9HX14"/>
<proteinExistence type="predicted"/>
<organism evidence="2 3">
    <name type="scientific">Candidatus Raskinella chloraquaticus</name>
    <dbReference type="NCBI Taxonomy" id="1951219"/>
    <lineage>
        <taxon>Bacteria</taxon>
        <taxon>Pseudomonadati</taxon>
        <taxon>Pseudomonadota</taxon>
        <taxon>Alphaproteobacteria</taxon>
        <taxon>Hyphomicrobiales</taxon>
        <taxon>Phreatobacteraceae</taxon>
        <taxon>Candidatus Raskinella</taxon>
    </lineage>
</organism>
<sequence length="124" mass="13272">MRFVTRQIHALIDYPVALSLIGMPFLLGLGATNPLAFWLSVVTGGAALALTILTNHETGIIKVLPYSFHVLVDRLVGITFAVAPFVLGFTGIDAIYYWVNAAAVLLVTFVLNAPDDGMAPMAAR</sequence>
<dbReference type="STRING" id="1827387.A4S15_09160"/>
<dbReference type="RefSeq" id="WP_376800573.1">
    <property type="nucleotide sequence ID" value="NZ_DBNB01000026.1"/>
</dbReference>
<evidence type="ECO:0000256" key="1">
    <source>
        <dbReference type="SAM" id="Phobius"/>
    </source>
</evidence>
<dbReference type="Proteomes" id="UP000192872">
    <property type="component" value="Unassembled WGS sequence"/>
</dbReference>
<feature type="transmembrane region" description="Helical" evidence="1">
    <location>
        <begin position="12"/>
        <end position="29"/>
    </location>
</feature>
<keyword evidence="1" id="KW-1133">Transmembrane helix</keyword>
<feature type="transmembrane region" description="Helical" evidence="1">
    <location>
        <begin position="66"/>
        <end position="89"/>
    </location>
</feature>
<protein>
    <submittedName>
        <fullName evidence="2">Uncharacterized protein</fullName>
    </submittedName>
</protein>
<comment type="caution">
    <text evidence="2">The sequence shown here is derived from an EMBL/GenBank/DDBJ whole genome shotgun (WGS) entry which is preliminary data.</text>
</comment>
<feature type="transmembrane region" description="Helical" evidence="1">
    <location>
        <begin position="95"/>
        <end position="114"/>
    </location>
</feature>
<evidence type="ECO:0000313" key="3">
    <source>
        <dbReference type="Proteomes" id="UP000192872"/>
    </source>
</evidence>
<gene>
    <name evidence="2" type="ORF">A4S15_09160</name>
</gene>
<feature type="transmembrane region" description="Helical" evidence="1">
    <location>
        <begin position="35"/>
        <end position="54"/>
    </location>
</feature>
<name>A0A1W9HX14_9HYPH</name>